<comment type="caution">
    <text evidence="2">The sequence shown here is derived from an EMBL/GenBank/DDBJ whole genome shotgun (WGS) entry which is preliminary data.</text>
</comment>
<evidence type="ECO:0000313" key="2">
    <source>
        <dbReference type="EMBL" id="KAG0561128.1"/>
    </source>
</evidence>
<dbReference type="Proteomes" id="UP000822688">
    <property type="component" value="Chromosome 9"/>
</dbReference>
<feature type="transmembrane region" description="Helical" evidence="1">
    <location>
        <begin position="334"/>
        <end position="356"/>
    </location>
</feature>
<evidence type="ECO:0000313" key="3">
    <source>
        <dbReference type="Proteomes" id="UP000822688"/>
    </source>
</evidence>
<feature type="transmembrane region" description="Helical" evidence="1">
    <location>
        <begin position="7"/>
        <end position="32"/>
    </location>
</feature>
<feature type="transmembrane region" description="Helical" evidence="1">
    <location>
        <begin position="240"/>
        <end position="260"/>
    </location>
</feature>
<gene>
    <name evidence="2" type="ORF">KC19_9G039700</name>
</gene>
<keyword evidence="1" id="KW-1133">Transmembrane helix</keyword>
<keyword evidence="1" id="KW-0812">Transmembrane</keyword>
<dbReference type="AlphaFoldDB" id="A0A8T0GTY3"/>
<feature type="transmembrane region" description="Helical" evidence="1">
    <location>
        <begin position="368"/>
        <end position="389"/>
    </location>
</feature>
<dbReference type="EMBL" id="CM026430">
    <property type="protein sequence ID" value="KAG0561128.1"/>
    <property type="molecule type" value="Genomic_DNA"/>
</dbReference>
<feature type="transmembrane region" description="Helical" evidence="1">
    <location>
        <begin position="303"/>
        <end position="327"/>
    </location>
</feature>
<accession>A0A8T0GTY3</accession>
<proteinExistence type="predicted"/>
<name>A0A8T0GTY3_CERPU</name>
<organism evidence="2 3">
    <name type="scientific">Ceratodon purpureus</name>
    <name type="common">Fire moss</name>
    <name type="synonym">Dicranum purpureum</name>
    <dbReference type="NCBI Taxonomy" id="3225"/>
    <lineage>
        <taxon>Eukaryota</taxon>
        <taxon>Viridiplantae</taxon>
        <taxon>Streptophyta</taxon>
        <taxon>Embryophyta</taxon>
        <taxon>Bryophyta</taxon>
        <taxon>Bryophytina</taxon>
        <taxon>Bryopsida</taxon>
        <taxon>Dicranidae</taxon>
        <taxon>Pseudoditrichales</taxon>
        <taxon>Ditrichaceae</taxon>
        <taxon>Ceratodon</taxon>
    </lineage>
</organism>
<protein>
    <submittedName>
        <fullName evidence="2">Uncharacterized protein</fullName>
    </submittedName>
</protein>
<reference evidence="2" key="1">
    <citation type="submission" date="2020-06" db="EMBL/GenBank/DDBJ databases">
        <title>WGS assembly of Ceratodon purpureus strain R40.</title>
        <authorList>
            <person name="Carey S.B."/>
            <person name="Jenkins J."/>
            <person name="Shu S."/>
            <person name="Lovell J.T."/>
            <person name="Sreedasyam A."/>
            <person name="Maumus F."/>
            <person name="Tiley G.P."/>
            <person name="Fernandez-Pozo N."/>
            <person name="Barry K."/>
            <person name="Chen C."/>
            <person name="Wang M."/>
            <person name="Lipzen A."/>
            <person name="Daum C."/>
            <person name="Saski C.A."/>
            <person name="Payton A.C."/>
            <person name="Mcbreen J.C."/>
            <person name="Conrad R.E."/>
            <person name="Kollar L.M."/>
            <person name="Olsson S."/>
            <person name="Huttunen S."/>
            <person name="Landis J.B."/>
            <person name="Wickett N.J."/>
            <person name="Johnson M.G."/>
            <person name="Rensing S.A."/>
            <person name="Grimwood J."/>
            <person name="Schmutz J."/>
            <person name="Mcdaniel S.F."/>
        </authorList>
    </citation>
    <scope>NUCLEOTIDE SEQUENCE</scope>
    <source>
        <strain evidence="2">R40</strain>
    </source>
</reference>
<sequence length="416" mass="45159">MDRAGNAWWLGVTTSVRLVVFVMCMSSLWALVSAQAAVTPATPPSDLFNRDLVTTIWGFILTLGSLTLDDWGHGKNYADSFFYRVSGVILYGTLNPFHKLSERLEGLGVSMKMTERLSNAPSTKPYISILSGCDVVVNVSSQLVNPDELRLKGICYYGLQISDFSDALVIGKPVQPKNFLRLSPAGKEALLRADVLPPVEQLRILQGYSGFAVAASAVQGVGYMYGVVVRLVQGLHVSPVEAIGVILNVVVLVKAMLHIFSSSCHRPLVVYLDAVEQIKFEAKCAAAGACWDPEFSPHDIKSLTIIIIGGIFVLPGSLLLFFILKILADTSLRVVIPLIVVEGGILLVVCLLIITSQSDGESFILSEVLFILTTSVSAINLVGYGYNLFVTIKYWESAGFNVRSSSYLSNLLPYIG</sequence>
<evidence type="ECO:0000256" key="1">
    <source>
        <dbReference type="SAM" id="Phobius"/>
    </source>
</evidence>
<feature type="transmembrane region" description="Helical" evidence="1">
    <location>
        <begin position="208"/>
        <end position="228"/>
    </location>
</feature>
<keyword evidence="3" id="KW-1185">Reference proteome</keyword>
<keyword evidence="1" id="KW-0472">Membrane</keyword>